<gene>
    <name evidence="2" type="ORF">SAMN05444004_101379</name>
</gene>
<evidence type="ECO:0000259" key="1">
    <source>
        <dbReference type="Pfam" id="PF16917"/>
    </source>
</evidence>
<organism evidence="2 3">
    <name type="scientific">Jannaschia faecimaris</name>
    <dbReference type="NCBI Taxonomy" id="1244108"/>
    <lineage>
        <taxon>Bacteria</taxon>
        <taxon>Pseudomonadati</taxon>
        <taxon>Pseudomonadota</taxon>
        <taxon>Alphaproteobacteria</taxon>
        <taxon>Rhodobacterales</taxon>
        <taxon>Roseobacteraceae</taxon>
        <taxon>Jannaschia</taxon>
    </lineage>
</organism>
<protein>
    <submittedName>
        <fullName evidence="2">Biotin/lipoate A/B protein ligase family protein</fullName>
    </submittedName>
</protein>
<name>A0A1H3JLT1_9RHOB</name>
<dbReference type="Pfam" id="PF16917">
    <property type="entry name" value="BPL_LplA_LipB_2"/>
    <property type="match status" value="1"/>
</dbReference>
<keyword evidence="3" id="KW-1185">Reference proteome</keyword>
<evidence type="ECO:0000313" key="2">
    <source>
        <dbReference type="EMBL" id="SDY40950.1"/>
    </source>
</evidence>
<feature type="domain" description="BPL/LPL catalytic" evidence="1">
    <location>
        <begin position="4"/>
        <end position="173"/>
    </location>
</feature>
<dbReference type="InterPro" id="IPR004143">
    <property type="entry name" value="BPL_LPL_catalytic"/>
</dbReference>
<dbReference type="STRING" id="1244108.SAMN05444004_101379"/>
<dbReference type="Gene3D" id="2.30.30.100">
    <property type="match status" value="1"/>
</dbReference>
<sequence length="217" mass="23291">MPEFPPLLRGTLAAEPRVAAIAEATAGCDGGLIFWRGGDVLEAAVVFAPDVPLLQAAQMLPLTGLALRDGLGAIGPPELPIHLTWDGRIMLNGAEAGAVTLIAPKGSTDAIPDWIVAHLLIRFVPVEEHDRTALWSEGAGDITPDELVEAWARHMLHRLSVWQDDGAKSLHTDLTGCAWEAESKAEGFLGYDETLGRLRRDGETVKLDPLTDLLETP</sequence>
<keyword evidence="2" id="KW-0436">Ligase</keyword>
<dbReference type="RefSeq" id="WP_170831317.1">
    <property type="nucleotide sequence ID" value="NZ_FNPX01000001.1"/>
</dbReference>
<dbReference type="Proteomes" id="UP000198914">
    <property type="component" value="Unassembled WGS sequence"/>
</dbReference>
<evidence type="ECO:0000313" key="3">
    <source>
        <dbReference type="Proteomes" id="UP000198914"/>
    </source>
</evidence>
<dbReference type="GO" id="GO:0016874">
    <property type="term" value="F:ligase activity"/>
    <property type="evidence" value="ECO:0007669"/>
    <property type="project" value="UniProtKB-KW"/>
</dbReference>
<proteinExistence type="predicted"/>
<dbReference type="InterPro" id="IPR045864">
    <property type="entry name" value="aa-tRNA-synth_II/BPL/LPL"/>
</dbReference>
<reference evidence="3" key="1">
    <citation type="submission" date="2016-10" db="EMBL/GenBank/DDBJ databases">
        <authorList>
            <person name="Varghese N."/>
            <person name="Submissions S."/>
        </authorList>
    </citation>
    <scope>NUCLEOTIDE SEQUENCE [LARGE SCALE GENOMIC DNA]</scope>
    <source>
        <strain evidence="3">DSM 100420</strain>
    </source>
</reference>
<dbReference type="Gene3D" id="3.30.930.10">
    <property type="entry name" value="Bira Bifunctional Protein, Domain 2"/>
    <property type="match status" value="1"/>
</dbReference>
<accession>A0A1H3JLT1</accession>
<dbReference type="EMBL" id="FNPX01000001">
    <property type="protein sequence ID" value="SDY40950.1"/>
    <property type="molecule type" value="Genomic_DNA"/>
</dbReference>
<dbReference type="AlphaFoldDB" id="A0A1H3JLT1"/>